<protein>
    <submittedName>
        <fullName evidence="1">Uncharacterized protein</fullName>
    </submittedName>
</protein>
<dbReference type="Proteomes" id="UP001558613">
    <property type="component" value="Unassembled WGS sequence"/>
</dbReference>
<comment type="caution">
    <text evidence="1">The sequence shown here is derived from an EMBL/GenBank/DDBJ whole genome shotgun (WGS) entry which is preliminary data.</text>
</comment>
<feature type="non-terminal residue" evidence="1">
    <location>
        <position position="1"/>
    </location>
</feature>
<gene>
    <name evidence="1" type="ORF">QQF64_034334</name>
</gene>
<feature type="non-terminal residue" evidence="1">
    <location>
        <position position="17"/>
    </location>
</feature>
<organism evidence="1 2">
    <name type="scientific">Cirrhinus molitorella</name>
    <name type="common">mud carp</name>
    <dbReference type="NCBI Taxonomy" id="172907"/>
    <lineage>
        <taxon>Eukaryota</taxon>
        <taxon>Metazoa</taxon>
        <taxon>Chordata</taxon>
        <taxon>Craniata</taxon>
        <taxon>Vertebrata</taxon>
        <taxon>Euteleostomi</taxon>
        <taxon>Actinopterygii</taxon>
        <taxon>Neopterygii</taxon>
        <taxon>Teleostei</taxon>
        <taxon>Ostariophysi</taxon>
        <taxon>Cypriniformes</taxon>
        <taxon>Cyprinidae</taxon>
        <taxon>Labeoninae</taxon>
        <taxon>Labeonini</taxon>
        <taxon>Cirrhinus</taxon>
    </lineage>
</organism>
<keyword evidence="2" id="KW-1185">Reference proteome</keyword>
<accession>A0ABR3L1J5</accession>
<proteinExistence type="predicted"/>
<evidence type="ECO:0000313" key="2">
    <source>
        <dbReference type="Proteomes" id="UP001558613"/>
    </source>
</evidence>
<reference evidence="1 2" key="1">
    <citation type="submission" date="2023-09" db="EMBL/GenBank/DDBJ databases">
        <authorList>
            <person name="Wang M."/>
        </authorList>
    </citation>
    <scope>NUCLEOTIDE SEQUENCE [LARGE SCALE GENOMIC DNA]</scope>
    <source>
        <strain evidence="1">GT-2023</strain>
        <tissue evidence="1">Liver</tissue>
    </source>
</reference>
<name>A0ABR3L1J5_9TELE</name>
<dbReference type="EMBL" id="JAYMGO010000131">
    <property type="protein sequence ID" value="KAL1246733.1"/>
    <property type="molecule type" value="Genomic_DNA"/>
</dbReference>
<evidence type="ECO:0000313" key="1">
    <source>
        <dbReference type="EMBL" id="KAL1246733.1"/>
    </source>
</evidence>
<sequence length="17" mass="1872">IPISSLWIQTQCIIASV</sequence>